<feature type="domain" description="BRICHOS" evidence="11">
    <location>
        <begin position="28"/>
        <end position="124"/>
    </location>
</feature>
<accession>A0ABM0MLA5</accession>
<evidence type="ECO:0000256" key="8">
    <source>
        <dbReference type="ARBA" id="ARBA00023180"/>
    </source>
</evidence>
<feature type="non-terminal residue" evidence="13">
    <location>
        <position position="1"/>
    </location>
</feature>
<dbReference type="InterPro" id="IPR007084">
    <property type="entry name" value="BRICHOS_dom"/>
</dbReference>
<sequence>PAIFNVILGDEEQTITVNEEENIEIYRTSHSDDAIIIKDFNRRLEVIAPKGGDKCFVRPLRASKNVEPSKLKRNLENDTEQGVDQQVEQESEEHLLLDNVPIKDTSCFGETINVECDGREMYWMEPIQHGDA</sequence>
<evidence type="ECO:0000256" key="2">
    <source>
        <dbReference type="ARBA" id="ARBA00006794"/>
    </source>
</evidence>
<evidence type="ECO:0000256" key="9">
    <source>
        <dbReference type="RuleBase" id="RU367061"/>
    </source>
</evidence>
<keyword evidence="6" id="KW-0472">Membrane</keyword>
<keyword evidence="7" id="KW-1015">Disulfide bond</keyword>
<feature type="region of interest" description="Disordered" evidence="10">
    <location>
        <begin position="72"/>
        <end position="92"/>
    </location>
</feature>
<organism evidence="12 13">
    <name type="scientific">Saccoglossus kowalevskii</name>
    <name type="common">Acorn worm</name>
    <dbReference type="NCBI Taxonomy" id="10224"/>
    <lineage>
        <taxon>Eukaryota</taxon>
        <taxon>Metazoa</taxon>
        <taxon>Hemichordata</taxon>
        <taxon>Enteropneusta</taxon>
        <taxon>Harrimaniidae</taxon>
        <taxon>Saccoglossus</taxon>
    </lineage>
</organism>
<protein>
    <recommendedName>
        <fullName evidence="9">Integral membrane protein 2</fullName>
    </recommendedName>
</protein>
<feature type="non-terminal residue" evidence="13">
    <location>
        <position position="132"/>
    </location>
</feature>
<dbReference type="Pfam" id="PF04089">
    <property type="entry name" value="BRICHOS"/>
    <property type="match status" value="1"/>
</dbReference>
<reference evidence="13" key="1">
    <citation type="submission" date="2025-08" db="UniProtKB">
        <authorList>
            <consortium name="RefSeq"/>
        </authorList>
    </citation>
    <scope>IDENTIFICATION</scope>
    <source>
        <tissue evidence="13">Testes</tissue>
    </source>
</reference>
<dbReference type="PROSITE" id="PS50869">
    <property type="entry name" value="BRICHOS"/>
    <property type="match status" value="1"/>
</dbReference>
<keyword evidence="9" id="KW-1003">Cell membrane</keyword>
<evidence type="ECO:0000313" key="12">
    <source>
        <dbReference type="Proteomes" id="UP000694865"/>
    </source>
</evidence>
<evidence type="ECO:0000256" key="5">
    <source>
        <dbReference type="ARBA" id="ARBA00022989"/>
    </source>
</evidence>
<dbReference type="Proteomes" id="UP000694865">
    <property type="component" value="Unplaced"/>
</dbReference>
<evidence type="ECO:0000256" key="6">
    <source>
        <dbReference type="ARBA" id="ARBA00023136"/>
    </source>
</evidence>
<dbReference type="PANTHER" id="PTHR10962">
    <property type="entry name" value="INTEGRAL TRANSMEMBRANE PROTEIN 2"/>
    <property type="match status" value="1"/>
</dbReference>
<dbReference type="InterPro" id="IPR040145">
    <property type="entry name" value="ITM2"/>
</dbReference>
<evidence type="ECO:0000256" key="10">
    <source>
        <dbReference type="SAM" id="MobiDB-lite"/>
    </source>
</evidence>
<comment type="similarity">
    <text evidence="2 9">Belongs to the ITM2 family.</text>
</comment>
<dbReference type="RefSeq" id="XP_006820796.1">
    <property type="nucleotide sequence ID" value="XM_006820733.1"/>
</dbReference>
<name>A0ABM0MLA5_SACKO</name>
<keyword evidence="3" id="KW-0812">Transmembrane</keyword>
<keyword evidence="5" id="KW-1133">Transmembrane helix</keyword>
<keyword evidence="4 9" id="KW-0735">Signal-anchor</keyword>
<evidence type="ECO:0000256" key="3">
    <source>
        <dbReference type="ARBA" id="ARBA00022692"/>
    </source>
</evidence>
<dbReference type="GeneID" id="102803199"/>
<feature type="compositionally biased region" description="Acidic residues" evidence="10">
    <location>
        <begin position="77"/>
        <end position="91"/>
    </location>
</feature>
<proteinExistence type="inferred from homology"/>
<evidence type="ECO:0000313" key="13">
    <source>
        <dbReference type="RefSeq" id="XP_006820796.1"/>
    </source>
</evidence>
<gene>
    <name evidence="13" type="primary">LOC102803199</name>
</gene>
<dbReference type="Gene3D" id="3.30.390.150">
    <property type="match status" value="1"/>
</dbReference>
<evidence type="ECO:0000259" key="11">
    <source>
        <dbReference type="PROSITE" id="PS50869"/>
    </source>
</evidence>
<dbReference type="SMART" id="SM01039">
    <property type="entry name" value="BRICHOS"/>
    <property type="match status" value="1"/>
</dbReference>
<keyword evidence="8" id="KW-0325">Glycoprotein</keyword>
<evidence type="ECO:0000256" key="7">
    <source>
        <dbReference type="ARBA" id="ARBA00023157"/>
    </source>
</evidence>
<dbReference type="PANTHER" id="PTHR10962:SF1">
    <property type="entry name" value="INTEGRAL MEMBRANE PROTEIN 2"/>
    <property type="match status" value="1"/>
</dbReference>
<keyword evidence="12" id="KW-1185">Reference proteome</keyword>
<comment type="subcellular location">
    <subcellularLocation>
        <location evidence="1 9">Membrane</location>
        <topology evidence="1 9">Single-pass type II membrane protein</topology>
    </subcellularLocation>
</comment>
<evidence type="ECO:0000256" key="4">
    <source>
        <dbReference type="ARBA" id="ARBA00022968"/>
    </source>
</evidence>
<evidence type="ECO:0000256" key="1">
    <source>
        <dbReference type="ARBA" id="ARBA00004606"/>
    </source>
</evidence>